<dbReference type="GO" id="GO:0022857">
    <property type="term" value="F:transmembrane transporter activity"/>
    <property type="evidence" value="ECO:0007669"/>
    <property type="project" value="InterPro"/>
</dbReference>
<gene>
    <name evidence="9" type="ORF">FG383_13035</name>
</gene>
<dbReference type="PANTHER" id="PTHR43045:SF4">
    <property type="entry name" value="TRANSPORTER YDFJ-RELATED"/>
    <property type="match status" value="1"/>
</dbReference>
<comment type="subcellular location">
    <subcellularLocation>
        <location evidence="1">Cell membrane</location>
        <topology evidence="1">Multi-pass membrane protein</topology>
    </subcellularLocation>
</comment>
<name>A0A544T5T5_9BACI</name>
<protein>
    <submittedName>
        <fullName evidence="9">MHS family MFS transporter</fullName>
    </submittedName>
</protein>
<keyword evidence="6 7" id="KW-0472">Membrane</keyword>
<dbReference type="InterPro" id="IPR020846">
    <property type="entry name" value="MFS_dom"/>
</dbReference>
<evidence type="ECO:0000256" key="7">
    <source>
        <dbReference type="SAM" id="Phobius"/>
    </source>
</evidence>
<dbReference type="PROSITE" id="PS00217">
    <property type="entry name" value="SUGAR_TRANSPORT_2"/>
    <property type="match status" value="1"/>
</dbReference>
<dbReference type="AlphaFoldDB" id="A0A544T5T5"/>
<evidence type="ECO:0000256" key="5">
    <source>
        <dbReference type="ARBA" id="ARBA00022989"/>
    </source>
</evidence>
<feature type="transmembrane region" description="Helical" evidence="7">
    <location>
        <begin position="203"/>
        <end position="225"/>
    </location>
</feature>
<dbReference type="RefSeq" id="WP_142607829.1">
    <property type="nucleotide sequence ID" value="NZ_VDGG01000026.1"/>
</dbReference>
<dbReference type="InterPro" id="IPR011701">
    <property type="entry name" value="MFS"/>
</dbReference>
<evidence type="ECO:0000256" key="2">
    <source>
        <dbReference type="ARBA" id="ARBA00022448"/>
    </source>
</evidence>
<keyword evidence="5 7" id="KW-1133">Transmembrane helix</keyword>
<dbReference type="EMBL" id="VDGG01000026">
    <property type="protein sequence ID" value="TQR12795.1"/>
    <property type="molecule type" value="Genomic_DNA"/>
</dbReference>
<dbReference type="SUPFAM" id="SSF103473">
    <property type="entry name" value="MFS general substrate transporter"/>
    <property type="match status" value="1"/>
</dbReference>
<evidence type="ECO:0000256" key="6">
    <source>
        <dbReference type="ARBA" id="ARBA00023136"/>
    </source>
</evidence>
<evidence type="ECO:0000256" key="3">
    <source>
        <dbReference type="ARBA" id="ARBA00022475"/>
    </source>
</evidence>
<dbReference type="PANTHER" id="PTHR43045">
    <property type="entry name" value="SHIKIMATE TRANSPORTER"/>
    <property type="match status" value="1"/>
</dbReference>
<feature type="transmembrane region" description="Helical" evidence="7">
    <location>
        <begin position="319"/>
        <end position="339"/>
    </location>
</feature>
<keyword evidence="10" id="KW-1185">Reference proteome</keyword>
<dbReference type="PROSITE" id="PS50850">
    <property type="entry name" value="MFS"/>
    <property type="match status" value="1"/>
</dbReference>
<dbReference type="GO" id="GO:0005886">
    <property type="term" value="C:plasma membrane"/>
    <property type="evidence" value="ECO:0007669"/>
    <property type="project" value="UniProtKB-SubCell"/>
</dbReference>
<feature type="transmembrane region" description="Helical" evidence="7">
    <location>
        <begin position="99"/>
        <end position="117"/>
    </location>
</feature>
<feature type="transmembrane region" description="Helical" evidence="7">
    <location>
        <begin position="164"/>
        <end position="191"/>
    </location>
</feature>
<evidence type="ECO:0000256" key="4">
    <source>
        <dbReference type="ARBA" id="ARBA00022692"/>
    </source>
</evidence>
<keyword evidence="2" id="KW-0813">Transport</keyword>
<evidence type="ECO:0000313" key="9">
    <source>
        <dbReference type="EMBL" id="TQR12795.1"/>
    </source>
</evidence>
<feature type="transmembrane region" description="Helical" evidence="7">
    <location>
        <begin position="412"/>
        <end position="433"/>
    </location>
</feature>
<dbReference type="Proteomes" id="UP000318937">
    <property type="component" value="Unassembled WGS sequence"/>
</dbReference>
<proteinExistence type="predicted"/>
<feature type="transmembrane region" description="Helical" evidence="7">
    <location>
        <begin position="123"/>
        <end position="143"/>
    </location>
</feature>
<feature type="transmembrane region" description="Helical" evidence="7">
    <location>
        <begin position="258"/>
        <end position="280"/>
    </location>
</feature>
<accession>A0A544T5T5</accession>
<evidence type="ECO:0000259" key="8">
    <source>
        <dbReference type="PROSITE" id="PS50850"/>
    </source>
</evidence>
<feature type="transmembrane region" description="Helical" evidence="7">
    <location>
        <begin position="384"/>
        <end position="406"/>
    </location>
</feature>
<reference evidence="9 10" key="1">
    <citation type="submission" date="2019-05" db="EMBL/GenBank/DDBJ databases">
        <title>Psychrobacillus vulpis sp. nov., a new species isolated from feces of a red fox that inhabits in The Tablas de Daimiel Natural Park, Albacete, Spain.</title>
        <authorList>
            <person name="Rodriguez M."/>
            <person name="Reina J.C."/>
            <person name="Bejar V."/>
            <person name="Llamas I."/>
        </authorList>
    </citation>
    <scope>NUCLEOTIDE SEQUENCE [LARGE SCALE GENOMIC DNA]</scope>
    <source>
        <strain evidence="9 10">NHI-2</strain>
    </source>
</reference>
<evidence type="ECO:0000256" key="1">
    <source>
        <dbReference type="ARBA" id="ARBA00004651"/>
    </source>
</evidence>
<dbReference type="OrthoDB" id="9783227at2"/>
<comment type="caution">
    <text evidence="9">The sequence shown here is derived from an EMBL/GenBank/DDBJ whole genome shotgun (WGS) entry which is preliminary data.</text>
</comment>
<feature type="domain" description="Major facilitator superfamily (MFS) profile" evidence="8">
    <location>
        <begin position="26"/>
        <end position="438"/>
    </location>
</feature>
<evidence type="ECO:0000313" key="10">
    <source>
        <dbReference type="Proteomes" id="UP000318937"/>
    </source>
</evidence>
<dbReference type="Pfam" id="PF07690">
    <property type="entry name" value="MFS_1"/>
    <property type="match status" value="1"/>
</dbReference>
<feature type="transmembrane region" description="Helical" evidence="7">
    <location>
        <begin position="30"/>
        <end position="55"/>
    </location>
</feature>
<feature type="transmembrane region" description="Helical" evidence="7">
    <location>
        <begin position="351"/>
        <end position="372"/>
    </location>
</feature>
<feature type="transmembrane region" description="Helical" evidence="7">
    <location>
        <begin position="292"/>
        <end position="312"/>
    </location>
</feature>
<dbReference type="InterPro" id="IPR036259">
    <property type="entry name" value="MFS_trans_sf"/>
</dbReference>
<organism evidence="9 10">
    <name type="scientific">Psychrobacillus soli</name>
    <dbReference type="NCBI Taxonomy" id="1543965"/>
    <lineage>
        <taxon>Bacteria</taxon>
        <taxon>Bacillati</taxon>
        <taxon>Bacillota</taxon>
        <taxon>Bacilli</taxon>
        <taxon>Bacillales</taxon>
        <taxon>Bacillaceae</taxon>
        <taxon>Psychrobacillus</taxon>
    </lineage>
</organism>
<dbReference type="Gene3D" id="1.20.1250.20">
    <property type="entry name" value="MFS general substrate transporter like domains"/>
    <property type="match status" value="2"/>
</dbReference>
<keyword evidence="3" id="KW-1003">Cell membrane</keyword>
<feature type="transmembrane region" description="Helical" evidence="7">
    <location>
        <begin position="67"/>
        <end position="87"/>
    </location>
</feature>
<keyword evidence="4 7" id="KW-0812">Transmembrane</keyword>
<sequence>MVEIMSNPVSAKKTSDEKLSKDGKKTVTTAFLGFTVDMIDVYLPIIALAPAMIYFQPANLSPTIATTLYFTIFVLSLIGRPIGSFIFGFLGDKIGRRKTTLIAILGLSVTTFMIALLPGYSVWGLGGIIAIAALRFLSGIFMGGEYTSANPLAMEMSPKSKRGLFGGLINAGFPLGTIIVSVSTLITLSLLPAGDATAPYSVWGWRIPFLLGALLSLILFIYSYFELPESEVWKTSKKTTNPLKALFSKEHFGQLGQVFLLMSGVWFVTNAIISSLPGMLKMLNVSSTTSTYSQLFANIVLFVLFILAGAVSQKVGRKSVLTIFGVLSFTIAPVIYFFLLKGGYQNPVQLMILVIVVHALVIPVFGVLTSYITERFDTSVRASGYGVGYSLALVIPALTPFIMLGLQNFMPYVYTPIVILIIGGLCITAGALLGPETKDVDF</sequence>
<dbReference type="InterPro" id="IPR005829">
    <property type="entry name" value="Sugar_transporter_CS"/>
</dbReference>